<keyword evidence="4" id="KW-1185">Reference proteome</keyword>
<dbReference type="EMBL" id="CM035415">
    <property type="protein sequence ID" value="KAH7427650.1"/>
    <property type="molecule type" value="Genomic_DNA"/>
</dbReference>
<gene>
    <name evidence="3" type="ORF">KP509_10G053600</name>
</gene>
<dbReference type="Pfam" id="PF25598">
    <property type="entry name" value="ARM_PUB"/>
    <property type="match status" value="1"/>
</dbReference>
<proteinExistence type="predicted"/>
<evidence type="ECO:0000313" key="3">
    <source>
        <dbReference type="EMBL" id="KAH7427650.1"/>
    </source>
</evidence>
<accession>A0A8T2TZE6</accession>
<reference evidence="3" key="1">
    <citation type="submission" date="2021-08" db="EMBL/GenBank/DDBJ databases">
        <title>WGS assembly of Ceratopteris richardii.</title>
        <authorList>
            <person name="Marchant D.B."/>
            <person name="Chen G."/>
            <person name="Jenkins J."/>
            <person name="Shu S."/>
            <person name="Leebens-Mack J."/>
            <person name="Grimwood J."/>
            <person name="Schmutz J."/>
            <person name="Soltis P."/>
            <person name="Soltis D."/>
            <person name="Chen Z.-H."/>
        </authorList>
    </citation>
    <scope>NUCLEOTIDE SEQUENCE</scope>
    <source>
        <strain evidence="3">Whitten #5841</strain>
        <tissue evidence="3">Leaf</tissue>
    </source>
</reference>
<dbReference type="AlphaFoldDB" id="A0A8T2TZE6"/>
<sequence>MFRARTVAGHGGALSPTSRHKPQHPSLRAEDDIFEKLIHLETPPSSSSSSKTGDANWQSPYTVNSIPPRLTLPAWNTLRSPLLISCTHAWASVESPSASSSLSTTNHDSPDGLYANQFDSSAFSPSNCNVEEILRRLRDFPPLSNSHIQFQEVGHLLESLHSFCSSSESAVDLCVSGGCVETIIKILNTDIDGRRCSSVELQAIEIAFRQLQLLLASSTSACEVAFNKSSLIISTLKGKLLQFSEVCTESAIFILTMLCRYPSAYAIDFCKAVSETSIPCKLVVVLQVAAKESTKRRATRLLRLLEQQKGNL</sequence>
<evidence type="ECO:0000313" key="4">
    <source>
        <dbReference type="Proteomes" id="UP000825935"/>
    </source>
</evidence>
<comment type="caution">
    <text evidence="3">The sequence shown here is derived from an EMBL/GenBank/DDBJ whole genome shotgun (WGS) entry which is preliminary data.</text>
</comment>
<dbReference type="InterPro" id="IPR058678">
    <property type="entry name" value="ARM_PUB"/>
</dbReference>
<feature type="domain" description="U-box" evidence="2">
    <location>
        <begin position="152"/>
        <end position="308"/>
    </location>
</feature>
<organism evidence="3 4">
    <name type="scientific">Ceratopteris richardii</name>
    <name type="common">Triangle waterfern</name>
    <dbReference type="NCBI Taxonomy" id="49495"/>
    <lineage>
        <taxon>Eukaryota</taxon>
        <taxon>Viridiplantae</taxon>
        <taxon>Streptophyta</taxon>
        <taxon>Embryophyta</taxon>
        <taxon>Tracheophyta</taxon>
        <taxon>Polypodiopsida</taxon>
        <taxon>Polypodiidae</taxon>
        <taxon>Polypodiales</taxon>
        <taxon>Pteridineae</taxon>
        <taxon>Pteridaceae</taxon>
        <taxon>Parkerioideae</taxon>
        <taxon>Ceratopteris</taxon>
    </lineage>
</organism>
<protein>
    <recommendedName>
        <fullName evidence="2">U-box domain-containing protein</fullName>
    </recommendedName>
</protein>
<evidence type="ECO:0000259" key="2">
    <source>
        <dbReference type="Pfam" id="PF25598"/>
    </source>
</evidence>
<dbReference type="Proteomes" id="UP000825935">
    <property type="component" value="Chromosome 10"/>
</dbReference>
<name>A0A8T2TZE6_CERRI</name>
<feature type="region of interest" description="Disordered" evidence="1">
    <location>
        <begin position="1"/>
        <end position="26"/>
    </location>
</feature>
<evidence type="ECO:0000256" key="1">
    <source>
        <dbReference type="SAM" id="MobiDB-lite"/>
    </source>
</evidence>